<proteinExistence type="predicted"/>
<organism evidence="1 2">
    <name type="scientific">Panagrolaimus sp. ES5</name>
    <dbReference type="NCBI Taxonomy" id="591445"/>
    <lineage>
        <taxon>Eukaryota</taxon>
        <taxon>Metazoa</taxon>
        <taxon>Ecdysozoa</taxon>
        <taxon>Nematoda</taxon>
        <taxon>Chromadorea</taxon>
        <taxon>Rhabditida</taxon>
        <taxon>Tylenchina</taxon>
        <taxon>Panagrolaimomorpha</taxon>
        <taxon>Panagrolaimoidea</taxon>
        <taxon>Panagrolaimidae</taxon>
        <taxon>Panagrolaimus</taxon>
    </lineage>
</organism>
<accession>A0AC34F2L5</accession>
<reference evidence="2" key="1">
    <citation type="submission" date="2022-11" db="UniProtKB">
        <authorList>
            <consortium name="WormBaseParasite"/>
        </authorList>
    </citation>
    <scope>IDENTIFICATION</scope>
</reference>
<evidence type="ECO:0000313" key="2">
    <source>
        <dbReference type="WBParaSite" id="ES5_v2.g11273.t1"/>
    </source>
</evidence>
<dbReference type="Proteomes" id="UP000887579">
    <property type="component" value="Unplaced"/>
</dbReference>
<protein>
    <submittedName>
        <fullName evidence="2">Methionine--tRNA ligase, mitochondrial</fullName>
    </submittedName>
</protein>
<sequence length="441" mass="48134">MVIPDIFKHETVAVYRIVAALSKCYDDLLFYRGIEHIFDQVRNTNAFFEIHKPWKMKKGADLSTIIFLTYETVRVVSLLLQPVVPEFADKALSRLGLSNEEQTLDTAKFGGGSSLQLYGRNLGEIADVKAVAEELTKLTGGLNQPKSRNSANGTTAPPSTPTKNDSAPEKDTKSPIVSAVPATPTSWAACVGGDTKSADSVVPAITNNGSTNVKLSAATATNNDAASDITVTSPSANVTTTTANGNTSADLESTQDQQEQQQPYKKSARAKSDFTVHVSKIFKRKKATERDVADDITKAFQEFGPVSDVRIAGYRLAADNERSIYAFVDFQEKEDFEKIFADREKDNEGRVKASINIPALSFTGEVIIAQNRGSSGRNFYGNRRAFGNQRSAGNNGRFGNGRPPHRYPRYNGQSGNRPPQSGARNHSDNRQKQNETIKADN</sequence>
<dbReference type="WBParaSite" id="ES5_v2.g11273.t1">
    <property type="protein sequence ID" value="ES5_v2.g11273.t1"/>
    <property type="gene ID" value="ES5_v2.g11273"/>
</dbReference>
<evidence type="ECO:0000313" key="1">
    <source>
        <dbReference type="Proteomes" id="UP000887579"/>
    </source>
</evidence>
<name>A0AC34F2L5_9BILA</name>